<sequence>MYRSNEKFRRRAIWKAISVIFTRKKFSLIGARARIKKLFHLLVDLIPVFHSPADLEDIATYVGYLLELNSEAKNFKFSENEVQQLLVFHERLRENIPQDAQIKSRPFTNDEKRRVARILLELRYFLAEKIQQPIKESSLIILERDLPPTEPLVWPKDLVVVLDHLRSPYNVGAVIRTMECVGLNRVLSVGYTPRLDSKQVLRSAMGCESAMNVEYTDDGVAAVRHLKEQGFHVYILETIIPSTSVFDLRQTLLHDGNIALVIGNEEMGVDESMIALADHFIHIPTFGTKNSLNVSIAFSITIYQFWSVMLGTS</sequence>
<dbReference type="Pfam" id="PF00588">
    <property type="entry name" value="SpoU_methylase"/>
    <property type="match status" value="1"/>
</dbReference>
<dbReference type="GO" id="GO:0006396">
    <property type="term" value="P:RNA processing"/>
    <property type="evidence" value="ECO:0007669"/>
    <property type="project" value="InterPro"/>
</dbReference>
<dbReference type="AlphaFoldDB" id="A0A2G6KFX1"/>
<dbReference type="GO" id="GO:0003723">
    <property type="term" value="F:RNA binding"/>
    <property type="evidence" value="ECO:0007669"/>
    <property type="project" value="InterPro"/>
</dbReference>
<dbReference type="Gene3D" id="3.40.1280.10">
    <property type="match status" value="1"/>
</dbReference>
<organism evidence="4 5">
    <name type="scientific">candidate division KSB3 bacterium</name>
    <dbReference type="NCBI Taxonomy" id="2044937"/>
    <lineage>
        <taxon>Bacteria</taxon>
        <taxon>candidate division KSB3</taxon>
    </lineage>
</organism>
<name>A0A2G6KFX1_9BACT</name>
<evidence type="ECO:0000313" key="4">
    <source>
        <dbReference type="EMBL" id="PIE34571.1"/>
    </source>
</evidence>
<evidence type="ECO:0000256" key="1">
    <source>
        <dbReference type="ARBA" id="ARBA00022603"/>
    </source>
</evidence>
<dbReference type="GO" id="GO:0032259">
    <property type="term" value="P:methylation"/>
    <property type="evidence" value="ECO:0007669"/>
    <property type="project" value="UniProtKB-KW"/>
</dbReference>
<feature type="domain" description="tRNA/rRNA methyltransferase SpoU type" evidence="3">
    <location>
        <begin position="158"/>
        <end position="303"/>
    </location>
</feature>
<dbReference type="InterPro" id="IPR029026">
    <property type="entry name" value="tRNA_m1G_MTases_N"/>
</dbReference>
<evidence type="ECO:0000259" key="3">
    <source>
        <dbReference type="Pfam" id="PF00588"/>
    </source>
</evidence>
<dbReference type="PANTHER" id="PTHR46429:SF1">
    <property type="entry name" value="23S RRNA (GUANOSINE-2'-O-)-METHYLTRANSFERASE RLMB"/>
    <property type="match status" value="1"/>
</dbReference>
<evidence type="ECO:0000256" key="2">
    <source>
        <dbReference type="ARBA" id="ARBA00022679"/>
    </source>
</evidence>
<dbReference type="GO" id="GO:0005829">
    <property type="term" value="C:cytosol"/>
    <property type="evidence" value="ECO:0007669"/>
    <property type="project" value="TreeGrafter"/>
</dbReference>
<dbReference type="InterPro" id="IPR029028">
    <property type="entry name" value="Alpha/beta_knot_MTases"/>
</dbReference>
<dbReference type="InterPro" id="IPR001537">
    <property type="entry name" value="SpoU_MeTrfase"/>
</dbReference>
<gene>
    <name evidence="4" type="ORF">CSA56_07405</name>
</gene>
<dbReference type="InterPro" id="IPR004441">
    <property type="entry name" value="rRNA_MeTrfase_TrmH"/>
</dbReference>
<dbReference type="SUPFAM" id="SSF75217">
    <property type="entry name" value="alpha/beta knot"/>
    <property type="match status" value="1"/>
</dbReference>
<keyword evidence="1" id="KW-0489">Methyltransferase</keyword>
<dbReference type="PANTHER" id="PTHR46429">
    <property type="entry name" value="23S RRNA (GUANOSINE-2'-O-)-METHYLTRANSFERASE RLMB"/>
    <property type="match status" value="1"/>
</dbReference>
<evidence type="ECO:0000313" key="5">
    <source>
        <dbReference type="Proteomes" id="UP000230821"/>
    </source>
</evidence>
<protein>
    <recommendedName>
        <fullName evidence="3">tRNA/rRNA methyltransferase SpoU type domain-containing protein</fullName>
    </recommendedName>
</protein>
<proteinExistence type="predicted"/>
<reference evidence="4 5" key="1">
    <citation type="submission" date="2017-10" db="EMBL/GenBank/DDBJ databases">
        <title>Novel microbial diversity and functional potential in the marine mammal oral microbiome.</title>
        <authorList>
            <person name="Dudek N.K."/>
            <person name="Sun C.L."/>
            <person name="Burstein D."/>
            <person name="Kantor R.S."/>
            <person name="Aliaga Goltsman D.S."/>
            <person name="Bik E.M."/>
            <person name="Thomas B.C."/>
            <person name="Banfield J.F."/>
            <person name="Relman D.A."/>
        </authorList>
    </citation>
    <scope>NUCLEOTIDE SEQUENCE [LARGE SCALE GENOMIC DNA]</scope>
    <source>
        <strain evidence="4">DOLJORAL78_47_16</strain>
    </source>
</reference>
<dbReference type="GO" id="GO:0008173">
    <property type="term" value="F:RNA methyltransferase activity"/>
    <property type="evidence" value="ECO:0007669"/>
    <property type="project" value="InterPro"/>
</dbReference>
<accession>A0A2G6KFX1</accession>
<dbReference type="Proteomes" id="UP000230821">
    <property type="component" value="Unassembled WGS sequence"/>
</dbReference>
<comment type="caution">
    <text evidence="4">The sequence shown here is derived from an EMBL/GenBank/DDBJ whole genome shotgun (WGS) entry which is preliminary data.</text>
</comment>
<keyword evidence="2" id="KW-0808">Transferase</keyword>
<dbReference type="EMBL" id="PDSK01000083">
    <property type="protein sequence ID" value="PIE34571.1"/>
    <property type="molecule type" value="Genomic_DNA"/>
</dbReference>